<keyword evidence="3" id="KW-0732">Signal</keyword>
<keyword evidence="2" id="KW-0812">Transmembrane</keyword>
<evidence type="ECO:0000256" key="2">
    <source>
        <dbReference type="SAM" id="Phobius"/>
    </source>
</evidence>
<evidence type="ECO:0000256" key="3">
    <source>
        <dbReference type="SAM" id="SignalP"/>
    </source>
</evidence>
<protein>
    <submittedName>
        <fullName evidence="4">Uncharacterized protein</fullName>
    </submittedName>
</protein>
<dbReference type="EMBL" id="JAKWBI020000218">
    <property type="protein sequence ID" value="KAJ2898761.1"/>
    <property type="molecule type" value="Genomic_DNA"/>
</dbReference>
<name>A0AAD5WS79_9PEZI</name>
<feature type="compositionally biased region" description="Polar residues" evidence="1">
    <location>
        <begin position="396"/>
        <end position="431"/>
    </location>
</feature>
<gene>
    <name evidence="4" type="ORF">MKZ38_003671</name>
</gene>
<dbReference type="Proteomes" id="UP001201980">
    <property type="component" value="Unassembled WGS sequence"/>
</dbReference>
<keyword evidence="2" id="KW-1133">Transmembrane helix</keyword>
<evidence type="ECO:0000256" key="1">
    <source>
        <dbReference type="SAM" id="MobiDB-lite"/>
    </source>
</evidence>
<feature type="compositionally biased region" description="Low complexity" evidence="1">
    <location>
        <begin position="298"/>
        <end position="307"/>
    </location>
</feature>
<feature type="compositionally biased region" description="Low complexity" evidence="1">
    <location>
        <begin position="348"/>
        <end position="362"/>
    </location>
</feature>
<feature type="transmembrane region" description="Helical" evidence="2">
    <location>
        <begin position="256"/>
        <end position="280"/>
    </location>
</feature>
<comment type="caution">
    <text evidence="4">The sequence shown here is derived from an EMBL/GenBank/DDBJ whole genome shotgun (WGS) entry which is preliminary data.</text>
</comment>
<feature type="region of interest" description="Disordered" evidence="1">
    <location>
        <begin position="288"/>
        <end position="362"/>
    </location>
</feature>
<feature type="compositionally biased region" description="Gly residues" evidence="1">
    <location>
        <begin position="455"/>
        <end position="464"/>
    </location>
</feature>
<feature type="region of interest" description="Disordered" evidence="1">
    <location>
        <begin position="395"/>
        <end position="476"/>
    </location>
</feature>
<evidence type="ECO:0000313" key="4">
    <source>
        <dbReference type="EMBL" id="KAJ2898761.1"/>
    </source>
</evidence>
<keyword evidence="2" id="KW-0472">Membrane</keyword>
<organism evidence="4 5">
    <name type="scientific">Zalerion maritima</name>
    <dbReference type="NCBI Taxonomy" id="339359"/>
    <lineage>
        <taxon>Eukaryota</taxon>
        <taxon>Fungi</taxon>
        <taxon>Dikarya</taxon>
        <taxon>Ascomycota</taxon>
        <taxon>Pezizomycotina</taxon>
        <taxon>Sordariomycetes</taxon>
        <taxon>Lulworthiomycetidae</taxon>
        <taxon>Lulworthiales</taxon>
        <taxon>Lulworthiaceae</taxon>
        <taxon>Zalerion</taxon>
    </lineage>
</organism>
<proteinExistence type="predicted"/>
<sequence length="476" mass="47910">MAAASLLYGAALLGTTVVALAAPQPAKTVLPHLPFNAMNPVPTAAAMLSDEMKLRLGRRADSTPVLIAPDNTCGYVSGLSIASFTCIDSDATCVLVSSTGIVDGFVGCCGADDCGYRTTCVDSSQMAAGDCGTACSSNTNIVKCPHVVSVDIFSFSSASSLAFCNSISFSGGAVDYFCGDTTASGFLEAETTFDGQTGRTYITYDLAETSSDLSSASGSSSNVIGNIETVFVTASPTNTDVVDDDDGGGSSSSTNIGAIVGGVVGGVAVIAIVAVGIWLIMRKKKKPAAAASNPPPNNNNNNNNNMPPNQPQPGPQMYQNTGAPGYGPQSGGGHQSMYYDPNNPNPSQPGYGPQQGYLDQGGQYGGYQNAGMAAGAGAGAGAAAAYYGGKEGANNLTPNPNNRGDSTSPVSNFNRFSQQPPVSPNSTTGTPSYVPMHGVLPQAGQPQGPVEAGGSAVGPGGEPGGGHHKGQLHEMA</sequence>
<feature type="signal peptide" evidence="3">
    <location>
        <begin position="1"/>
        <end position="21"/>
    </location>
</feature>
<feature type="compositionally biased region" description="Gly residues" evidence="1">
    <location>
        <begin position="324"/>
        <end position="334"/>
    </location>
</feature>
<dbReference type="AlphaFoldDB" id="A0AAD5WS79"/>
<keyword evidence="5" id="KW-1185">Reference proteome</keyword>
<reference evidence="4" key="1">
    <citation type="submission" date="2022-07" db="EMBL/GenBank/DDBJ databases">
        <title>Draft genome sequence of Zalerion maritima ATCC 34329, a (micro)plastics degrading marine fungus.</title>
        <authorList>
            <person name="Paco A."/>
            <person name="Goncalves M.F.M."/>
            <person name="Rocha-Santos T.A.P."/>
            <person name="Alves A."/>
        </authorList>
    </citation>
    <scope>NUCLEOTIDE SEQUENCE</scope>
    <source>
        <strain evidence="4">ATCC 34329</strain>
    </source>
</reference>
<feature type="chain" id="PRO_5042063640" evidence="3">
    <location>
        <begin position="22"/>
        <end position="476"/>
    </location>
</feature>
<evidence type="ECO:0000313" key="5">
    <source>
        <dbReference type="Proteomes" id="UP001201980"/>
    </source>
</evidence>
<accession>A0AAD5WS79</accession>